<comment type="caution">
    <text evidence="2">The sequence shown here is derived from an EMBL/GenBank/DDBJ whole genome shotgun (WGS) entry which is preliminary data.</text>
</comment>
<sequence>MDTEAVIEFLGNVPLLQRLPSSFLRKIAQIVEVKHYEKGKYVVRAGEVGDGIYFIWEGEYF</sequence>
<gene>
    <name evidence="2" type="ORF">SLEP1_g2460</name>
</gene>
<reference evidence="2 3" key="1">
    <citation type="journal article" date="2021" name="Commun. Biol.">
        <title>The genome of Shorea leprosula (Dipterocarpaceae) highlights the ecological relevance of drought in aseasonal tropical rainforests.</title>
        <authorList>
            <person name="Ng K.K.S."/>
            <person name="Kobayashi M.J."/>
            <person name="Fawcett J.A."/>
            <person name="Hatakeyama M."/>
            <person name="Paape T."/>
            <person name="Ng C.H."/>
            <person name="Ang C.C."/>
            <person name="Tnah L.H."/>
            <person name="Lee C.T."/>
            <person name="Nishiyama T."/>
            <person name="Sese J."/>
            <person name="O'Brien M.J."/>
            <person name="Copetti D."/>
            <person name="Mohd Noor M.I."/>
            <person name="Ong R.C."/>
            <person name="Putra M."/>
            <person name="Sireger I.Z."/>
            <person name="Indrioko S."/>
            <person name="Kosugi Y."/>
            <person name="Izuno A."/>
            <person name="Isagi Y."/>
            <person name="Lee S.L."/>
            <person name="Shimizu K.K."/>
        </authorList>
    </citation>
    <scope>NUCLEOTIDE SEQUENCE [LARGE SCALE GENOMIC DNA]</scope>
    <source>
        <strain evidence="2">214</strain>
    </source>
</reference>
<dbReference type="Proteomes" id="UP001054252">
    <property type="component" value="Unassembled WGS sequence"/>
</dbReference>
<dbReference type="Gene3D" id="2.60.120.10">
    <property type="entry name" value="Jelly Rolls"/>
    <property type="match status" value="1"/>
</dbReference>
<evidence type="ECO:0000259" key="1">
    <source>
        <dbReference type="PROSITE" id="PS50042"/>
    </source>
</evidence>
<dbReference type="EMBL" id="BPVZ01000002">
    <property type="protein sequence ID" value="GKU88164.1"/>
    <property type="molecule type" value="Genomic_DNA"/>
</dbReference>
<evidence type="ECO:0000313" key="2">
    <source>
        <dbReference type="EMBL" id="GKU88164.1"/>
    </source>
</evidence>
<dbReference type="InterPro" id="IPR018488">
    <property type="entry name" value="cNMP-bd_CS"/>
</dbReference>
<dbReference type="PROSITE" id="PS50042">
    <property type="entry name" value="CNMP_BINDING_3"/>
    <property type="match status" value="1"/>
</dbReference>
<proteinExistence type="predicted"/>
<keyword evidence="3" id="KW-1185">Reference proteome</keyword>
<accession>A0AAV5HSN1</accession>
<dbReference type="InterPro" id="IPR018490">
    <property type="entry name" value="cNMP-bd_dom_sf"/>
</dbReference>
<dbReference type="PROSITE" id="PS00888">
    <property type="entry name" value="CNMP_BINDING_1"/>
    <property type="match status" value="1"/>
</dbReference>
<dbReference type="AlphaFoldDB" id="A0AAV5HSN1"/>
<feature type="domain" description="Cyclic nucleotide-binding" evidence="1">
    <location>
        <begin position="15"/>
        <end position="61"/>
    </location>
</feature>
<protein>
    <recommendedName>
        <fullName evidence="1">Cyclic nucleotide-binding domain-containing protein</fullName>
    </recommendedName>
</protein>
<evidence type="ECO:0000313" key="3">
    <source>
        <dbReference type="Proteomes" id="UP001054252"/>
    </source>
</evidence>
<organism evidence="2 3">
    <name type="scientific">Rubroshorea leprosula</name>
    <dbReference type="NCBI Taxonomy" id="152421"/>
    <lineage>
        <taxon>Eukaryota</taxon>
        <taxon>Viridiplantae</taxon>
        <taxon>Streptophyta</taxon>
        <taxon>Embryophyta</taxon>
        <taxon>Tracheophyta</taxon>
        <taxon>Spermatophyta</taxon>
        <taxon>Magnoliopsida</taxon>
        <taxon>eudicotyledons</taxon>
        <taxon>Gunneridae</taxon>
        <taxon>Pentapetalae</taxon>
        <taxon>rosids</taxon>
        <taxon>malvids</taxon>
        <taxon>Malvales</taxon>
        <taxon>Dipterocarpaceae</taxon>
        <taxon>Rubroshorea</taxon>
    </lineage>
</organism>
<name>A0AAV5HSN1_9ROSI</name>
<dbReference type="InterPro" id="IPR000595">
    <property type="entry name" value="cNMP-bd_dom"/>
</dbReference>
<dbReference type="InterPro" id="IPR014710">
    <property type="entry name" value="RmlC-like_jellyroll"/>
</dbReference>
<dbReference type="CDD" id="cd00038">
    <property type="entry name" value="CAP_ED"/>
    <property type="match status" value="1"/>
</dbReference>
<dbReference type="SUPFAM" id="SSF51206">
    <property type="entry name" value="cAMP-binding domain-like"/>
    <property type="match status" value="1"/>
</dbReference>